<keyword evidence="1" id="KW-0472">Membrane</keyword>
<evidence type="ECO:0000256" key="1">
    <source>
        <dbReference type="SAM" id="Phobius"/>
    </source>
</evidence>
<keyword evidence="1" id="KW-1133">Transmembrane helix</keyword>
<evidence type="ECO:0000313" key="3">
    <source>
        <dbReference type="Proteomes" id="UP000887013"/>
    </source>
</evidence>
<gene>
    <name evidence="2" type="ORF">NPIL_667261</name>
</gene>
<feature type="transmembrane region" description="Helical" evidence="1">
    <location>
        <begin position="68"/>
        <end position="89"/>
    </location>
</feature>
<protein>
    <submittedName>
        <fullName evidence="2">Uncharacterized protein</fullName>
    </submittedName>
</protein>
<name>A0A8X6NQL5_NEPPI</name>
<reference evidence="2" key="1">
    <citation type="submission" date="2020-08" db="EMBL/GenBank/DDBJ databases">
        <title>Multicomponent nature underlies the extraordinary mechanical properties of spider dragline silk.</title>
        <authorList>
            <person name="Kono N."/>
            <person name="Nakamura H."/>
            <person name="Mori M."/>
            <person name="Yoshida Y."/>
            <person name="Ohtoshi R."/>
            <person name="Malay A.D."/>
            <person name="Moran D.A.P."/>
            <person name="Tomita M."/>
            <person name="Numata K."/>
            <person name="Arakawa K."/>
        </authorList>
    </citation>
    <scope>NUCLEOTIDE SEQUENCE</scope>
</reference>
<accession>A0A8X6NQL5</accession>
<dbReference type="EMBL" id="BMAW01012514">
    <property type="protein sequence ID" value="GFT29061.1"/>
    <property type="molecule type" value="Genomic_DNA"/>
</dbReference>
<keyword evidence="3" id="KW-1185">Reference proteome</keyword>
<dbReference type="AlphaFoldDB" id="A0A8X6NQL5"/>
<dbReference type="Proteomes" id="UP000887013">
    <property type="component" value="Unassembled WGS sequence"/>
</dbReference>
<evidence type="ECO:0000313" key="2">
    <source>
        <dbReference type="EMBL" id="GFT29061.1"/>
    </source>
</evidence>
<comment type="caution">
    <text evidence="2">The sequence shown here is derived from an EMBL/GenBank/DDBJ whole genome shotgun (WGS) entry which is preliminary data.</text>
</comment>
<proteinExistence type="predicted"/>
<organism evidence="2 3">
    <name type="scientific">Nephila pilipes</name>
    <name type="common">Giant wood spider</name>
    <name type="synonym">Nephila maculata</name>
    <dbReference type="NCBI Taxonomy" id="299642"/>
    <lineage>
        <taxon>Eukaryota</taxon>
        <taxon>Metazoa</taxon>
        <taxon>Ecdysozoa</taxon>
        <taxon>Arthropoda</taxon>
        <taxon>Chelicerata</taxon>
        <taxon>Arachnida</taxon>
        <taxon>Araneae</taxon>
        <taxon>Araneomorphae</taxon>
        <taxon>Entelegynae</taxon>
        <taxon>Araneoidea</taxon>
        <taxon>Nephilidae</taxon>
        <taxon>Nephila</taxon>
    </lineage>
</organism>
<keyword evidence="1" id="KW-0812">Transmembrane</keyword>
<sequence>MRLRGLADKIAVTILLSNSTSSYFCRQLGIATTIYLIPPLPPSKCIFVVRWYIPAKNERKVSARRMSWAQGSWGNSLGIALLSLFFHLAP</sequence>